<evidence type="ECO:0000313" key="4">
    <source>
        <dbReference type="Proteomes" id="UP000320672"/>
    </source>
</evidence>
<evidence type="ECO:0000256" key="2">
    <source>
        <dbReference type="SAM" id="MobiDB-lite"/>
    </source>
</evidence>
<dbReference type="EMBL" id="CP036262">
    <property type="protein sequence ID" value="QDS94953.1"/>
    <property type="molecule type" value="Genomic_DNA"/>
</dbReference>
<feature type="compositionally biased region" description="Polar residues" evidence="2">
    <location>
        <begin position="35"/>
        <end position="62"/>
    </location>
</feature>
<gene>
    <name evidence="3" type="ORF">FF011L_37370</name>
</gene>
<dbReference type="KEGG" id="rml:FF011L_37370"/>
<dbReference type="Proteomes" id="UP000320672">
    <property type="component" value="Chromosome"/>
</dbReference>
<protein>
    <submittedName>
        <fullName evidence="3">Uncharacterized protein</fullName>
    </submittedName>
</protein>
<feature type="compositionally biased region" description="Basic and acidic residues" evidence="2">
    <location>
        <begin position="1"/>
        <end position="10"/>
    </location>
</feature>
<feature type="compositionally biased region" description="Basic residues" evidence="2">
    <location>
        <begin position="23"/>
        <end position="34"/>
    </location>
</feature>
<accession>A0A517MJA4</accession>
<feature type="region of interest" description="Disordered" evidence="2">
    <location>
        <begin position="1"/>
        <end position="112"/>
    </location>
</feature>
<feature type="coiled-coil region" evidence="1">
    <location>
        <begin position="260"/>
        <end position="332"/>
    </location>
</feature>
<reference evidence="3 4" key="1">
    <citation type="submission" date="2019-02" db="EMBL/GenBank/DDBJ databases">
        <title>Deep-cultivation of Planctomycetes and their phenomic and genomic characterization uncovers novel biology.</title>
        <authorList>
            <person name="Wiegand S."/>
            <person name="Jogler M."/>
            <person name="Boedeker C."/>
            <person name="Pinto D."/>
            <person name="Vollmers J."/>
            <person name="Rivas-Marin E."/>
            <person name="Kohn T."/>
            <person name="Peeters S.H."/>
            <person name="Heuer A."/>
            <person name="Rast P."/>
            <person name="Oberbeckmann S."/>
            <person name="Bunk B."/>
            <person name="Jeske O."/>
            <person name="Meyerdierks A."/>
            <person name="Storesund J.E."/>
            <person name="Kallscheuer N."/>
            <person name="Luecker S."/>
            <person name="Lage O.M."/>
            <person name="Pohl T."/>
            <person name="Merkel B.J."/>
            <person name="Hornburger P."/>
            <person name="Mueller R.-W."/>
            <person name="Bruemmer F."/>
            <person name="Labrenz M."/>
            <person name="Spormann A.M."/>
            <person name="Op den Camp H."/>
            <person name="Overmann J."/>
            <person name="Amann R."/>
            <person name="Jetten M.S.M."/>
            <person name="Mascher T."/>
            <person name="Medema M.H."/>
            <person name="Devos D.P."/>
            <person name="Kaster A.-K."/>
            <person name="Ovreas L."/>
            <person name="Rohde M."/>
            <person name="Galperin M.Y."/>
            <person name="Jogler C."/>
        </authorList>
    </citation>
    <scope>NUCLEOTIDE SEQUENCE [LARGE SCALE GENOMIC DNA]</scope>
    <source>
        <strain evidence="3 4">FF011L</strain>
    </source>
</reference>
<sequence length="520" mass="58992">MFHAKSERTTLRHWAQAPLVKRQMARRNRNHKSPKSPTRSPQASGTVAATQTPDANAPSDDTLTPLDHSNGDTPDAPAAEAGTPDADATKGSIRSQIRSQRPEKKTAASPSAVEVDVIRERLSAIQTLLTETNPTAETDDNSLSELLEFSDKLDAKEESLWLREAELASREADLTARRRTLARQLRAEQRRASDDKIADLHEKTTSIESILQRYASCVENIEQANVSMAAEQGTSDSEREQLTIDLQAKSEAFDSLYVQFEQQQEELQFLVRELELLRESNLELQRHADEHQSEHLFTEGQQTNLDQLTQELDDAKHRIADLEAQNKDLAAKCTDSSIRGKLDFSSGGMSESLSWEERKQLILARLENEEDSFNDDNSDEAKSTLEELQNLRQTIMQTDREIIWRDKEISELRQLLEQQSGTVGDVAIGASAIANLLDQDELVREEREKLLQIQNEWQEKLRAAEIEVSLERARLARERQNIEKRNNELEELLSDQSRETEVMIEGKPARRWLAKLGLND</sequence>
<proteinExistence type="predicted"/>
<feature type="coiled-coil region" evidence="1">
    <location>
        <begin position="447"/>
        <end position="499"/>
    </location>
</feature>
<name>A0A517MJA4_9BACT</name>
<dbReference type="AlphaFoldDB" id="A0A517MJA4"/>
<keyword evidence="1" id="KW-0175">Coiled coil</keyword>
<evidence type="ECO:0000256" key="1">
    <source>
        <dbReference type="SAM" id="Coils"/>
    </source>
</evidence>
<keyword evidence="4" id="KW-1185">Reference proteome</keyword>
<feature type="coiled-coil region" evidence="1">
    <location>
        <begin position="374"/>
        <end position="401"/>
    </location>
</feature>
<evidence type="ECO:0000313" key="3">
    <source>
        <dbReference type="EMBL" id="QDS94953.1"/>
    </source>
</evidence>
<organism evidence="3 4">
    <name type="scientific">Roseimaritima multifibrata</name>
    <dbReference type="NCBI Taxonomy" id="1930274"/>
    <lineage>
        <taxon>Bacteria</taxon>
        <taxon>Pseudomonadati</taxon>
        <taxon>Planctomycetota</taxon>
        <taxon>Planctomycetia</taxon>
        <taxon>Pirellulales</taxon>
        <taxon>Pirellulaceae</taxon>
        <taxon>Roseimaritima</taxon>
    </lineage>
</organism>